<feature type="domain" description="Diacylglycerol glucosyltransferase N-terminal" evidence="4">
    <location>
        <begin position="17"/>
        <end position="166"/>
    </location>
</feature>
<dbReference type="SUPFAM" id="SSF53756">
    <property type="entry name" value="UDP-Glycosyltransferase/glycogen phosphorylase"/>
    <property type="match status" value="1"/>
</dbReference>
<evidence type="ECO:0000256" key="2">
    <source>
        <dbReference type="ARBA" id="ARBA00022676"/>
    </source>
</evidence>
<dbReference type="PANTHER" id="PTHR43025:SF3">
    <property type="entry name" value="MONOGALACTOSYLDIACYLGLYCEROL SYNTHASE 1, CHLOROPLASTIC"/>
    <property type="match status" value="1"/>
</dbReference>
<name>A0ABW7UV86_9ACTN</name>
<evidence type="ECO:0000259" key="4">
    <source>
        <dbReference type="Pfam" id="PF06925"/>
    </source>
</evidence>
<organism evidence="5 6">
    <name type="scientific">Streptomyces pathocidini</name>
    <dbReference type="NCBI Taxonomy" id="1650571"/>
    <lineage>
        <taxon>Bacteria</taxon>
        <taxon>Bacillati</taxon>
        <taxon>Actinomycetota</taxon>
        <taxon>Actinomycetes</taxon>
        <taxon>Kitasatosporales</taxon>
        <taxon>Streptomycetaceae</taxon>
        <taxon>Streptomyces</taxon>
    </lineage>
</organism>
<keyword evidence="3" id="KW-0808">Transferase</keyword>
<evidence type="ECO:0000313" key="5">
    <source>
        <dbReference type="EMBL" id="MFI1966502.1"/>
    </source>
</evidence>
<gene>
    <name evidence="5" type="ORF">ACH429_20725</name>
</gene>
<dbReference type="Pfam" id="PF06925">
    <property type="entry name" value="MGDG_synth"/>
    <property type="match status" value="1"/>
</dbReference>
<dbReference type="PANTHER" id="PTHR43025">
    <property type="entry name" value="MONOGALACTOSYLDIACYLGLYCEROL SYNTHASE"/>
    <property type="match status" value="1"/>
</dbReference>
<dbReference type="InterPro" id="IPR050519">
    <property type="entry name" value="Glycosyltransf_28_UgtP"/>
</dbReference>
<dbReference type="EMBL" id="JBIRWE010000009">
    <property type="protein sequence ID" value="MFI1966502.1"/>
    <property type="molecule type" value="Genomic_DNA"/>
</dbReference>
<dbReference type="InterPro" id="IPR009695">
    <property type="entry name" value="Diacylglyc_glucosyltr_N"/>
</dbReference>
<dbReference type="RefSeq" id="WP_398719096.1">
    <property type="nucleotide sequence ID" value="NZ_JBIRWE010000009.1"/>
</dbReference>
<evidence type="ECO:0000313" key="6">
    <source>
        <dbReference type="Proteomes" id="UP001611548"/>
    </source>
</evidence>
<reference evidence="5 6" key="1">
    <citation type="submission" date="2024-10" db="EMBL/GenBank/DDBJ databases">
        <title>The Natural Products Discovery Center: Release of the First 8490 Sequenced Strains for Exploring Actinobacteria Biosynthetic Diversity.</title>
        <authorList>
            <person name="Kalkreuter E."/>
            <person name="Kautsar S.A."/>
            <person name="Yang D."/>
            <person name="Bader C.D."/>
            <person name="Teijaro C.N."/>
            <person name="Fluegel L."/>
            <person name="Davis C.M."/>
            <person name="Simpson J.R."/>
            <person name="Lauterbach L."/>
            <person name="Steele A.D."/>
            <person name="Gui C."/>
            <person name="Meng S."/>
            <person name="Li G."/>
            <person name="Viehrig K."/>
            <person name="Ye F."/>
            <person name="Su P."/>
            <person name="Kiefer A.F."/>
            <person name="Nichols A."/>
            <person name="Cepeda A.J."/>
            <person name="Yan W."/>
            <person name="Fan B."/>
            <person name="Jiang Y."/>
            <person name="Adhikari A."/>
            <person name="Zheng C.-J."/>
            <person name="Schuster L."/>
            <person name="Cowan T.M."/>
            <person name="Smanski M.J."/>
            <person name="Chevrette M.G."/>
            <person name="De Carvalho L.P.S."/>
            <person name="Shen B."/>
        </authorList>
    </citation>
    <scope>NUCLEOTIDE SEQUENCE [LARGE SCALE GENOMIC DNA]</scope>
    <source>
        <strain evidence="5 6">NPDC020327</strain>
    </source>
</reference>
<comment type="caution">
    <text evidence="5">The sequence shown here is derived from an EMBL/GenBank/DDBJ whole genome shotgun (WGS) entry which is preliminary data.</text>
</comment>
<dbReference type="Proteomes" id="UP001611548">
    <property type="component" value="Unassembled WGS sequence"/>
</dbReference>
<accession>A0ABW7UV86</accession>
<keyword evidence="6" id="KW-1185">Reference proteome</keyword>
<sequence length="363" mass="38079">MEQQRFVVLSASMGAGHDAVAAELARRLRSAGHVVLVRDVLTLLPPGAGPALRSFYRASVRHVPQLYAGIYSTFLSPAPGPRPGSQPLAALAERRLLDVVRRWRANAVVSTFHLAAQITGRLRERGLLEIPCAVVVIDFAVHRGWLHPGNDLNLCVTESAAEAARRGTGRPAQAPGPVVAPEFGEAAQAPPAHWRTILDRRSPGRPAVLLSAGAWGVGTALKSTALTLAHHGCLPVLLCGRDERLRHRAAGLPGVLALGWVGDMPGLMAAARVLVDNAAGQTAVQALAAELPVVGYRPLPGHGAEGVREMAAAGLSAYADGPGELLSTVDRLVPPGPERNRRVMLGKSAFRTDAAEAITGLLG</sequence>
<protein>
    <submittedName>
        <fullName evidence="5">Galactosyldiacylglycerol synthase</fullName>
    </submittedName>
</protein>
<evidence type="ECO:0000256" key="1">
    <source>
        <dbReference type="ARBA" id="ARBA00006962"/>
    </source>
</evidence>
<dbReference type="Gene3D" id="3.40.50.2000">
    <property type="entry name" value="Glycogen Phosphorylase B"/>
    <property type="match status" value="1"/>
</dbReference>
<keyword evidence="2" id="KW-0328">Glycosyltransferase</keyword>
<evidence type="ECO:0000256" key="3">
    <source>
        <dbReference type="ARBA" id="ARBA00022679"/>
    </source>
</evidence>
<comment type="similarity">
    <text evidence="1">Belongs to the glycosyltransferase 28 family.</text>
</comment>
<proteinExistence type="inferred from homology"/>